<organism evidence="2 3">
    <name type="scientific">Tetraodon nigroviridis</name>
    <name type="common">Spotted green pufferfish</name>
    <name type="synonym">Chelonodon nigroviridis</name>
    <dbReference type="NCBI Taxonomy" id="99883"/>
    <lineage>
        <taxon>Eukaryota</taxon>
        <taxon>Metazoa</taxon>
        <taxon>Chordata</taxon>
        <taxon>Craniata</taxon>
        <taxon>Vertebrata</taxon>
        <taxon>Euteleostomi</taxon>
        <taxon>Actinopterygii</taxon>
        <taxon>Neopterygii</taxon>
        <taxon>Teleostei</taxon>
        <taxon>Neoteleostei</taxon>
        <taxon>Acanthomorphata</taxon>
        <taxon>Eupercaria</taxon>
        <taxon>Tetraodontiformes</taxon>
        <taxon>Tetradontoidea</taxon>
        <taxon>Tetraodontidae</taxon>
        <taxon>Tetraodon</taxon>
    </lineage>
</organism>
<proteinExistence type="predicted"/>
<dbReference type="InParanoid" id="H3BX05"/>
<evidence type="ECO:0000313" key="2">
    <source>
        <dbReference type="Ensembl" id="ENSTNIP00000000518.1"/>
    </source>
</evidence>
<reference evidence="3" key="1">
    <citation type="journal article" date="2004" name="Nature">
        <title>Genome duplication in the teleost fish Tetraodon nigroviridis reveals the early vertebrate proto-karyotype.</title>
        <authorList>
            <person name="Jaillon O."/>
            <person name="Aury J.-M."/>
            <person name="Brunet F."/>
            <person name="Petit J.-L."/>
            <person name="Stange-Thomann N."/>
            <person name="Mauceli E."/>
            <person name="Bouneau L."/>
            <person name="Fischer C."/>
            <person name="Ozouf-Costaz C."/>
            <person name="Bernot A."/>
            <person name="Nicaud S."/>
            <person name="Jaffe D."/>
            <person name="Fisher S."/>
            <person name="Lutfalla G."/>
            <person name="Dossat C."/>
            <person name="Segurens B."/>
            <person name="Dasilva C."/>
            <person name="Salanoubat M."/>
            <person name="Levy M."/>
            <person name="Boudet N."/>
            <person name="Castellano S."/>
            <person name="Anthouard V."/>
            <person name="Jubin C."/>
            <person name="Castelli V."/>
            <person name="Katinka M."/>
            <person name="Vacherie B."/>
            <person name="Biemont C."/>
            <person name="Skalli Z."/>
            <person name="Cattolico L."/>
            <person name="Poulain J."/>
            <person name="De Berardinis V."/>
            <person name="Cruaud C."/>
            <person name="Duprat S."/>
            <person name="Brottier P."/>
            <person name="Coutanceau J.-P."/>
            <person name="Gouzy J."/>
            <person name="Parra G."/>
            <person name="Lardier G."/>
            <person name="Chapple C."/>
            <person name="McKernan K.J."/>
            <person name="McEwan P."/>
            <person name="Bosak S."/>
            <person name="Kellis M."/>
            <person name="Volff J.-N."/>
            <person name="Guigo R."/>
            <person name="Zody M.C."/>
            <person name="Mesirov J."/>
            <person name="Lindblad-Toh K."/>
            <person name="Birren B."/>
            <person name="Nusbaum C."/>
            <person name="Kahn D."/>
            <person name="Robinson-Rechavi M."/>
            <person name="Laudet V."/>
            <person name="Schachter V."/>
            <person name="Quetier F."/>
            <person name="Saurin W."/>
            <person name="Scarpelli C."/>
            <person name="Wincker P."/>
            <person name="Lander E.S."/>
            <person name="Weissenbach J."/>
            <person name="Roest Crollius H."/>
        </authorList>
    </citation>
    <scope>NUCLEOTIDE SEQUENCE [LARGE SCALE GENOMIC DNA]</scope>
</reference>
<reference evidence="2" key="3">
    <citation type="submission" date="2025-09" db="UniProtKB">
        <authorList>
            <consortium name="Ensembl"/>
        </authorList>
    </citation>
    <scope>IDENTIFICATION</scope>
</reference>
<accession>H3BX05</accession>
<keyword evidence="3" id="KW-1185">Reference proteome</keyword>
<dbReference type="Ensembl" id="ENSTNIT00000002506.1">
    <property type="protein sequence ID" value="ENSTNIP00000000518.1"/>
    <property type="gene ID" value="ENSTNIG00000001617.1"/>
</dbReference>
<sequence>AKMEAEFLQEKYKQESKHLQDELRFLGEESKDFSTKLLIAEANKKDRESQLSKTLEQLNKTNLHLENLQWGKDQAVAQSHELKTSLDQCKRQLDQNRTFNKNKKTNKHLKEELDQVRSNNKLKDDLNFQREQTENDLQRLKQRLQLVEQLLLSQSETSEKNKKIFEDAMLRHEQALQEKERELAMLDECR</sequence>
<feature type="coiled-coil region" evidence="1">
    <location>
        <begin position="99"/>
        <end position="189"/>
    </location>
</feature>
<dbReference type="HOGENOM" id="CLU_1431183_0_0_1"/>
<evidence type="ECO:0000256" key="1">
    <source>
        <dbReference type="SAM" id="Coils"/>
    </source>
</evidence>
<reference evidence="2" key="2">
    <citation type="submission" date="2025-08" db="UniProtKB">
        <authorList>
            <consortium name="Ensembl"/>
        </authorList>
    </citation>
    <scope>IDENTIFICATION</scope>
</reference>
<protein>
    <submittedName>
        <fullName evidence="2">Uncharacterized protein</fullName>
    </submittedName>
</protein>
<name>H3BX05_TETNG</name>
<dbReference type="AlphaFoldDB" id="H3BX05"/>
<evidence type="ECO:0000313" key="3">
    <source>
        <dbReference type="Proteomes" id="UP000007303"/>
    </source>
</evidence>
<keyword evidence="1" id="KW-0175">Coiled coil</keyword>
<dbReference type="Proteomes" id="UP000007303">
    <property type="component" value="Unassembled WGS sequence"/>
</dbReference>